<dbReference type="EMBL" id="PGCJ01000060">
    <property type="protein sequence ID" value="PLW53523.1"/>
    <property type="molecule type" value="Genomic_DNA"/>
</dbReference>
<evidence type="ECO:0000313" key="2">
    <source>
        <dbReference type="EMBL" id="PLW53523.1"/>
    </source>
</evidence>
<organism evidence="2 3">
    <name type="scientific">Puccinia coronata f. sp. avenae</name>
    <dbReference type="NCBI Taxonomy" id="200324"/>
    <lineage>
        <taxon>Eukaryota</taxon>
        <taxon>Fungi</taxon>
        <taxon>Dikarya</taxon>
        <taxon>Basidiomycota</taxon>
        <taxon>Pucciniomycotina</taxon>
        <taxon>Pucciniomycetes</taxon>
        <taxon>Pucciniales</taxon>
        <taxon>Pucciniaceae</taxon>
        <taxon>Puccinia</taxon>
    </lineage>
</organism>
<reference evidence="2 3" key="1">
    <citation type="submission" date="2017-11" db="EMBL/GenBank/DDBJ databases">
        <title>De novo assembly and phasing of dikaryotic genomes from two isolates of Puccinia coronata f. sp. avenae, the causal agent of oat crown rust.</title>
        <authorList>
            <person name="Miller M.E."/>
            <person name="Zhang Y."/>
            <person name="Omidvar V."/>
            <person name="Sperschneider J."/>
            <person name="Schwessinger B."/>
            <person name="Raley C."/>
            <person name="Palmer J.M."/>
            <person name="Garnica D."/>
            <person name="Upadhyaya N."/>
            <person name="Rathjen J."/>
            <person name="Taylor J.M."/>
            <person name="Park R.F."/>
            <person name="Dodds P.N."/>
            <person name="Hirsch C.D."/>
            <person name="Kianian S.F."/>
            <person name="Figueroa M."/>
        </authorList>
    </citation>
    <scope>NUCLEOTIDE SEQUENCE [LARGE SCALE GENOMIC DNA]</scope>
    <source>
        <strain evidence="2">12NC29</strain>
    </source>
</reference>
<comment type="caution">
    <text evidence="2">The sequence shown here is derived from an EMBL/GenBank/DDBJ whole genome shotgun (WGS) entry which is preliminary data.</text>
</comment>
<name>A0A2N5VU57_9BASI</name>
<dbReference type="Proteomes" id="UP000235388">
    <property type="component" value="Unassembled WGS sequence"/>
</dbReference>
<gene>
    <name evidence="2" type="ORF">PCANC_07202</name>
</gene>
<evidence type="ECO:0000313" key="3">
    <source>
        <dbReference type="Proteomes" id="UP000235388"/>
    </source>
</evidence>
<proteinExistence type="predicted"/>
<protein>
    <submittedName>
        <fullName evidence="2">Uncharacterized protein</fullName>
    </submittedName>
</protein>
<keyword evidence="3" id="KW-1185">Reference proteome</keyword>
<dbReference type="AlphaFoldDB" id="A0A2N5VU57"/>
<accession>A0A2N5VU57</accession>
<feature type="region of interest" description="Disordered" evidence="1">
    <location>
        <begin position="136"/>
        <end position="164"/>
    </location>
</feature>
<evidence type="ECO:0000256" key="1">
    <source>
        <dbReference type="SAM" id="MobiDB-lite"/>
    </source>
</evidence>
<sequence>MTGSASRSAGSLGWYRYQLDELVSLFAESISNGAAIARPGANFGGPQGVVVLQRSRDRSCQRWRGWTNPAFGCYLRQLCPPEIHPRHQSTVHKLDKCDTSVTLWDICLQPAKARPIHPPTVGDALSWYPYRPSEPARQASTCTSPASRLTHSPRGTCNSPASRLTRSSSWTYLPSWYSYQPSKAHTSPASGSACSLGWCRYQPDNQVNLLATLVPAPARRAGRAACRAGTCTSPVSRPTRLLGWYRYQLCKQLYRLAGLVQISACWAGTGTSSSRQAHTCSPELSASRCVPDRQEPLASCCVPARRDPLASRCL</sequence>
<feature type="compositionally biased region" description="Polar residues" evidence="1">
    <location>
        <begin position="138"/>
        <end position="164"/>
    </location>
</feature>